<evidence type="ECO:0000256" key="5">
    <source>
        <dbReference type="HAMAP-Rule" id="MF_00167"/>
    </source>
</evidence>
<accession>A0ABQ5TSD4</accession>
<keyword evidence="1 5" id="KW-0963">Cytoplasm</keyword>
<reference evidence="6" key="2">
    <citation type="submission" date="2023-01" db="EMBL/GenBank/DDBJ databases">
        <title>Draft genome sequence of Methylophaga thalassica strain NBRC 102424.</title>
        <authorList>
            <person name="Sun Q."/>
            <person name="Mori K."/>
        </authorList>
    </citation>
    <scope>NUCLEOTIDE SEQUENCE</scope>
    <source>
        <strain evidence="6">NBRC 102424</strain>
    </source>
</reference>
<comment type="function">
    <text evidence="5">A key translational regulator that binds mRNA to regulate translation initiation and/or mRNA stability. Mediates global changes in gene expression, shifting from rapid growth to stress survival by linking envelope stress, the stringent response and the catabolite repression systems. Usually binds in the 5'-UTR; binding at or near the Shine-Dalgarno sequence prevents ribosome-binding, repressing translation, binding elsewhere in the 5'-UTR can activate translation and/or stabilize the mRNA. Its function is antagonized by small RNA(s).</text>
</comment>
<evidence type="ECO:0000256" key="2">
    <source>
        <dbReference type="ARBA" id="ARBA00022845"/>
    </source>
</evidence>
<keyword evidence="2 5" id="KW-0810">Translation regulation</keyword>
<evidence type="ECO:0000256" key="4">
    <source>
        <dbReference type="ARBA" id="ARBA00023159"/>
    </source>
</evidence>
<dbReference type="Proteomes" id="UP001161423">
    <property type="component" value="Unassembled WGS sequence"/>
</dbReference>
<reference evidence="6" key="1">
    <citation type="journal article" date="2014" name="Int. J. Syst. Evol. Microbiol.">
        <title>Complete genome of a new Firmicutes species belonging to the dominant human colonic microbiota ('Ruminococcus bicirculans') reveals two chromosomes and a selective capacity to utilize plant glucans.</title>
        <authorList>
            <consortium name="NISC Comparative Sequencing Program"/>
            <person name="Wegmann U."/>
            <person name="Louis P."/>
            <person name="Goesmann A."/>
            <person name="Henrissat B."/>
            <person name="Duncan S.H."/>
            <person name="Flint H.J."/>
        </authorList>
    </citation>
    <scope>NUCLEOTIDE SEQUENCE</scope>
    <source>
        <strain evidence="6">NBRC 102424</strain>
    </source>
</reference>
<sequence length="54" mass="6053">MLFLTRYVGQKIVISDKIVIKILNVNSAGHVSIGVDAPKDVAVHREEIYKKMSK</sequence>
<dbReference type="Gene3D" id="2.60.40.4380">
    <property type="entry name" value="Translational regulator CsrA"/>
    <property type="match status" value="1"/>
</dbReference>
<keyword evidence="3 5" id="KW-0694">RNA-binding</keyword>
<dbReference type="HAMAP" id="MF_00167">
    <property type="entry name" value="CsrA"/>
    <property type="match status" value="1"/>
</dbReference>
<dbReference type="SUPFAM" id="SSF117130">
    <property type="entry name" value="CsrA-like"/>
    <property type="match status" value="1"/>
</dbReference>
<dbReference type="Pfam" id="PF02599">
    <property type="entry name" value="CsrA"/>
    <property type="match status" value="1"/>
</dbReference>
<organism evidence="6 7">
    <name type="scientific">Methylophaga thalassica</name>
    <dbReference type="NCBI Taxonomy" id="40223"/>
    <lineage>
        <taxon>Bacteria</taxon>
        <taxon>Pseudomonadati</taxon>
        <taxon>Pseudomonadota</taxon>
        <taxon>Gammaproteobacteria</taxon>
        <taxon>Thiotrichales</taxon>
        <taxon>Piscirickettsiaceae</taxon>
        <taxon>Methylophaga</taxon>
    </lineage>
</organism>
<dbReference type="RefSeq" id="WP_284722617.1">
    <property type="nucleotide sequence ID" value="NZ_BSND01000004.1"/>
</dbReference>
<dbReference type="InterPro" id="IPR036107">
    <property type="entry name" value="CsrA_sf"/>
</dbReference>
<proteinExistence type="inferred from homology"/>
<comment type="subcellular location">
    <subcellularLocation>
        <location evidence="5">Cytoplasm</location>
    </subcellularLocation>
</comment>
<comment type="similarity">
    <text evidence="5">Belongs to the CsrA/RsmA family.</text>
</comment>
<keyword evidence="4 5" id="KW-0010">Activator</keyword>
<dbReference type="EMBL" id="BSND01000004">
    <property type="protein sequence ID" value="GLP99101.1"/>
    <property type="molecule type" value="Genomic_DNA"/>
</dbReference>
<evidence type="ECO:0000256" key="3">
    <source>
        <dbReference type="ARBA" id="ARBA00022884"/>
    </source>
</evidence>
<protein>
    <recommendedName>
        <fullName evidence="5">Translational regulator CsrA</fullName>
    </recommendedName>
    <alternativeName>
        <fullName evidence="5">Carbon storage regulator</fullName>
    </alternativeName>
</protein>
<dbReference type="PANTHER" id="PTHR34984:SF1">
    <property type="entry name" value="CARBON STORAGE REGULATOR"/>
    <property type="match status" value="1"/>
</dbReference>
<evidence type="ECO:0000256" key="1">
    <source>
        <dbReference type="ARBA" id="ARBA00022490"/>
    </source>
</evidence>
<comment type="caution">
    <text evidence="6">The sequence shown here is derived from an EMBL/GenBank/DDBJ whole genome shotgun (WGS) entry which is preliminary data.</text>
</comment>
<keyword evidence="5" id="KW-0678">Repressor</keyword>
<dbReference type="InterPro" id="IPR003751">
    <property type="entry name" value="CsrA"/>
</dbReference>
<name>A0ABQ5TSD4_9GAMM</name>
<evidence type="ECO:0000313" key="7">
    <source>
        <dbReference type="Proteomes" id="UP001161423"/>
    </source>
</evidence>
<keyword evidence="7" id="KW-1185">Reference proteome</keyword>
<comment type="subunit">
    <text evidence="5">Homodimer; the beta-strands of each monomer intercalate to form a hydrophobic core, while the alpha-helices form wings that extend away from the core.</text>
</comment>
<evidence type="ECO:0000313" key="6">
    <source>
        <dbReference type="EMBL" id="GLP99101.1"/>
    </source>
</evidence>
<gene>
    <name evidence="6" type="primary">csrA_3</name>
    <name evidence="5" type="synonym">csrA</name>
    <name evidence="6" type="ORF">GCM10007891_09550</name>
</gene>
<dbReference type="PANTHER" id="PTHR34984">
    <property type="entry name" value="CARBON STORAGE REGULATOR"/>
    <property type="match status" value="1"/>
</dbReference>